<dbReference type="Gene3D" id="3.30.9.10">
    <property type="entry name" value="D-Amino Acid Oxidase, subunit A, domain 2"/>
    <property type="match status" value="1"/>
</dbReference>
<dbReference type="InterPro" id="IPR051704">
    <property type="entry name" value="FAD_aromatic-hydroxylase"/>
</dbReference>
<dbReference type="RefSeq" id="WP_085150547.1">
    <property type="nucleotide sequence ID" value="NZ_AP022612.1"/>
</dbReference>
<gene>
    <name evidence="1" type="ORF">MCNF_18910</name>
</gene>
<dbReference type="OrthoDB" id="3356051at2"/>
<dbReference type="PANTHER" id="PTHR46865:SF8">
    <property type="entry name" value="POSSIBLE OXIDOREDUCTASE"/>
    <property type="match status" value="1"/>
</dbReference>
<reference evidence="1" key="2">
    <citation type="submission" date="2020-02" db="EMBL/GenBank/DDBJ databases">
        <authorList>
            <person name="Matsumoto Y."/>
            <person name="Motooka D."/>
            <person name="Nakamura S."/>
        </authorList>
    </citation>
    <scope>NUCLEOTIDE SEQUENCE</scope>
    <source>
        <strain evidence="1">JCM 13671</strain>
    </source>
</reference>
<evidence type="ECO:0000313" key="1">
    <source>
        <dbReference type="EMBL" id="BBZ33286.1"/>
    </source>
</evidence>
<name>A0A7I7XVI3_9MYCO</name>
<dbReference type="NCBIfam" id="NF005761">
    <property type="entry name" value="PRK07588.1"/>
    <property type="match status" value="1"/>
</dbReference>
<dbReference type="Gene3D" id="3.50.50.60">
    <property type="entry name" value="FAD/NAD(P)-binding domain"/>
    <property type="match status" value="1"/>
</dbReference>
<reference evidence="1" key="1">
    <citation type="journal article" date="2019" name="Emerg. Microbes Infect.">
        <title>Comprehensive subspecies identification of 175 nontuberculous mycobacteria species based on 7547 genomic profiles.</title>
        <authorList>
            <person name="Matsumoto Y."/>
            <person name="Kinjo T."/>
            <person name="Motooka D."/>
            <person name="Nabeya D."/>
            <person name="Jung N."/>
            <person name="Uechi K."/>
            <person name="Horii T."/>
            <person name="Iida T."/>
            <person name="Fujita J."/>
            <person name="Nakamura S."/>
        </authorList>
    </citation>
    <scope>NUCLEOTIDE SEQUENCE [LARGE SCALE GENOMIC DNA]</scope>
    <source>
        <strain evidence="1">JCM 13671</strain>
    </source>
</reference>
<dbReference type="PRINTS" id="PR00420">
    <property type="entry name" value="RNGMNOXGNASE"/>
</dbReference>
<dbReference type="Proteomes" id="UP000466931">
    <property type="component" value="Chromosome"/>
</dbReference>
<dbReference type="GO" id="GO:0071949">
    <property type="term" value="F:FAD binding"/>
    <property type="evidence" value="ECO:0007669"/>
    <property type="project" value="InterPro"/>
</dbReference>
<sequence>MSQIAISGAGVAGATLAHWLHRTGHHVTLIEQAPAFRTGGYMTDFWGVGYRVAKRMGIEAQIRSAGYDVRYVRTVGTRGGAQAELNVDVIRRMIGEDFTSLPRGDLASAIYSDIAQQVDTIFGDSIVTIDEHPDGVGVTFENSAPQQFDLVVGADGLHSNVRRLVFGPEQNFERYLGCKVAACVVDGYRPRDDLVYVTFAVPGGQVARFALRDDRTMFLFVFRDAHGSAGLSPKGQLWNMFGDAGWECPQILTALNEVDDLYFDVVSQIQMDHWSQGRVALIGDAAGCISLLGGEGTGLAMTAAYILAGEIERAGDDYRRAFEAYEGLMHPFIEGKQAGAERMIGFFATRTKFGLWLRNMAIRVMNFRPLARLLAGRQLDDIELPDYRI</sequence>
<dbReference type="Pfam" id="PF01494">
    <property type="entry name" value="FAD_binding_3"/>
    <property type="match status" value="1"/>
</dbReference>
<protein>
    <submittedName>
        <fullName evidence="1">Oxidoreductase</fullName>
    </submittedName>
</protein>
<evidence type="ECO:0000313" key="2">
    <source>
        <dbReference type="Proteomes" id="UP000466931"/>
    </source>
</evidence>
<dbReference type="InterPro" id="IPR036188">
    <property type="entry name" value="FAD/NAD-bd_sf"/>
</dbReference>
<keyword evidence="2" id="KW-1185">Reference proteome</keyword>
<dbReference type="PANTHER" id="PTHR46865">
    <property type="entry name" value="OXIDOREDUCTASE-RELATED"/>
    <property type="match status" value="1"/>
</dbReference>
<proteinExistence type="predicted"/>
<dbReference type="AlphaFoldDB" id="A0A7I7XVI3"/>
<dbReference type="InterPro" id="IPR002938">
    <property type="entry name" value="FAD-bd"/>
</dbReference>
<organism evidence="1 2">
    <name type="scientific">Mycolicibacterium confluentis</name>
    <dbReference type="NCBI Taxonomy" id="28047"/>
    <lineage>
        <taxon>Bacteria</taxon>
        <taxon>Bacillati</taxon>
        <taxon>Actinomycetota</taxon>
        <taxon>Actinomycetes</taxon>
        <taxon>Mycobacteriales</taxon>
        <taxon>Mycobacteriaceae</taxon>
        <taxon>Mycolicibacterium</taxon>
    </lineage>
</organism>
<dbReference type="EMBL" id="AP022612">
    <property type="protein sequence ID" value="BBZ33286.1"/>
    <property type="molecule type" value="Genomic_DNA"/>
</dbReference>
<accession>A0A7I7XVI3</accession>
<dbReference type="SUPFAM" id="SSF51905">
    <property type="entry name" value="FAD/NAD(P)-binding domain"/>
    <property type="match status" value="1"/>
</dbReference>